<dbReference type="EMBL" id="ML991772">
    <property type="protein sequence ID" value="KAF2239751.1"/>
    <property type="molecule type" value="Genomic_DNA"/>
</dbReference>
<keyword evidence="4" id="KW-0808">Transferase</keyword>
<dbReference type="SUPFAM" id="SSF56112">
    <property type="entry name" value="Protein kinase-like (PK-like)"/>
    <property type="match status" value="1"/>
</dbReference>
<evidence type="ECO:0000313" key="4">
    <source>
        <dbReference type="EMBL" id="KAF2239751.1"/>
    </source>
</evidence>
<dbReference type="InterPro" id="IPR017441">
    <property type="entry name" value="Protein_kinase_ATP_BS"/>
</dbReference>
<dbReference type="OrthoDB" id="541276at2759"/>
<protein>
    <submittedName>
        <fullName evidence="4">Kinase-like protein</fullName>
    </submittedName>
</protein>
<gene>
    <name evidence="4" type="ORF">EV356DRAFT_528320</name>
</gene>
<keyword evidence="1" id="KW-0547">Nucleotide-binding</keyword>
<dbReference type="GO" id="GO:0004674">
    <property type="term" value="F:protein serine/threonine kinase activity"/>
    <property type="evidence" value="ECO:0007669"/>
    <property type="project" value="TreeGrafter"/>
</dbReference>
<keyword evidence="4" id="KW-0418">Kinase</keyword>
<dbReference type="GO" id="GO:0044773">
    <property type="term" value="P:mitotic DNA damage checkpoint signaling"/>
    <property type="evidence" value="ECO:0007669"/>
    <property type="project" value="TreeGrafter"/>
</dbReference>
<reference evidence="4" key="1">
    <citation type="journal article" date="2020" name="Stud. Mycol.">
        <title>101 Dothideomycetes genomes: a test case for predicting lifestyles and emergence of pathogens.</title>
        <authorList>
            <person name="Haridas S."/>
            <person name="Albert R."/>
            <person name="Binder M."/>
            <person name="Bloem J."/>
            <person name="Labutti K."/>
            <person name="Salamov A."/>
            <person name="Andreopoulos B."/>
            <person name="Baker S."/>
            <person name="Barry K."/>
            <person name="Bills G."/>
            <person name="Bluhm B."/>
            <person name="Cannon C."/>
            <person name="Castanera R."/>
            <person name="Culley D."/>
            <person name="Daum C."/>
            <person name="Ezra D."/>
            <person name="Gonzalez J."/>
            <person name="Henrissat B."/>
            <person name="Kuo A."/>
            <person name="Liang C."/>
            <person name="Lipzen A."/>
            <person name="Lutzoni F."/>
            <person name="Magnuson J."/>
            <person name="Mondo S."/>
            <person name="Nolan M."/>
            <person name="Ohm R."/>
            <person name="Pangilinan J."/>
            <person name="Park H.-J."/>
            <person name="Ramirez L."/>
            <person name="Alfaro M."/>
            <person name="Sun H."/>
            <person name="Tritt A."/>
            <person name="Yoshinaga Y."/>
            <person name="Zwiers L.-H."/>
            <person name="Turgeon B."/>
            <person name="Goodwin S."/>
            <person name="Spatafora J."/>
            <person name="Crous P."/>
            <person name="Grigoriev I."/>
        </authorList>
    </citation>
    <scope>NUCLEOTIDE SEQUENCE</scope>
    <source>
        <strain evidence="4">Tuck. ex Michener</strain>
    </source>
</reference>
<dbReference type="Proteomes" id="UP000800092">
    <property type="component" value="Unassembled WGS sequence"/>
</dbReference>
<dbReference type="Gene3D" id="1.10.510.10">
    <property type="entry name" value="Transferase(Phosphotransferase) domain 1"/>
    <property type="match status" value="1"/>
</dbReference>
<dbReference type="PANTHER" id="PTHR44167">
    <property type="entry name" value="OVARIAN-SPECIFIC SERINE/THREONINE-PROTEIN KINASE LOK-RELATED"/>
    <property type="match status" value="1"/>
</dbReference>
<feature type="signal peptide" evidence="2">
    <location>
        <begin position="1"/>
        <end position="21"/>
    </location>
</feature>
<evidence type="ECO:0000256" key="2">
    <source>
        <dbReference type="SAM" id="SignalP"/>
    </source>
</evidence>
<keyword evidence="5" id="KW-1185">Reference proteome</keyword>
<evidence type="ECO:0000256" key="1">
    <source>
        <dbReference type="PROSITE-ProRule" id="PRU10141"/>
    </source>
</evidence>
<keyword evidence="2" id="KW-0732">Signal</keyword>
<dbReference type="SMART" id="SM00220">
    <property type="entry name" value="S_TKc"/>
    <property type="match status" value="1"/>
</dbReference>
<dbReference type="GO" id="GO:0005524">
    <property type="term" value="F:ATP binding"/>
    <property type="evidence" value="ECO:0007669"/>
    <property type="project" value="UniProtKB-UniRule"/>
</dbReference>
<sequence length="319" mass="36272">MIRFLSKIVLVGSLFLQPIISTPPHYTVQSWKYLDDGEKNEDQNLQLCLQADGRNTTITTLKHIGSGGSGSVYKAKRGNGTEIALKRVRKADDVITPNLLTKSLSHPNINHVYEGFRWNDTQDNWQVYLMELNAGPDLNNTLIKQKKKLTNAAIRSIFLQVLDAIRYAHAHHLYHFHPKPPNIVFVGEGNWVKLVDFDTVTNHETYGGHRAPKHSTDPSNRTPFNTAAADVWHLGQTLGMMLLNDDFVRQRWFQGIINARDRFKVIKRRIPMISDPAAELLGKMFAPVEERISSSQAYDEAEKIKLFTELLIVLPKPLN</sequence>
<name>A0A6A6HP19_VIRVR</name>
<keyword evidence="1" id="KW-0067">ATP-binding</keyword>
<dbReference type="PANTHER" id="PTHR44167:SF24">
    <property type="entry name" value="SERINE_THREONINE-PROTEIN KINASE CHK2"/>
    <property type="match status" value="1"/>
</dbReference>
<dbReference type="InterPro" id="IPR011009">
    <property type="entry name" value="Kinase-like_dom_sf"/>
</dbReference>
<organism evidence="4 5">
    <name type="scientific">Viridothelium virens</name>
    <name type="common">Speckled blister lichen</name>
    <name type="synonym">Trypethelium virens</name>
    <dbReference type="NCBI Taxonomy" id="1048519"/>
    <lineage>
        <taxon>Eukaryota</taxon>
        <taxon>Fungi</taxon>
        <taxon>Dikarya</taxon>
        <taxon>Ascomycota</taxon>
        <taxon>Pezizomycotina</taxon>
        <taxon>Dothideomycetes</taxon>
        <taxon>Dothideomycetes incertae sedis</taxon>
        <taxon>Trypetheliales</taxon>
        <taxon>Trypetheliaceae</taxon>
        <taxon>Viridothelium</taxon>
    </lineage>
</organism>
<feature type="domain" description="Protein kinase" evidence="3">
    <location>
        <begin position="58"/>
        <end position="307"/>
    </location>
</feature>
<feature type="chain" id="PRO_5025630739" evidence="2">
    <location>
        <begin position="22"/>
        <end position="319"/>
    </location>
</feature>
<accession>A0A6A6HP19</accession>
<evidence type="ECO:0000259" key="3">
    <source>
        <dbReference type="PROSITE" id="PS50011"/>
    </source>
</evidence>
<dbReference type="GO" id="GO:0005634">
    <property type="term" value="C:nucleus"/>
    <property type="evidence" value="ECO:0007669"/>
    <property type="project" value="TreeGrafter"/>
</dbReference>
<dbReference type="Pfam" id="PF00069">
    <property type="entry name" value="Pkinase"/>
    <property type="match status" value="1"/>
</dbReference>
<evidence type="ECO:0000313" key="5">
    <source>
        <dbReference type="Proteomes" id="UP000800092"/>
    </source>
</evidence>
<proteinExistence type="predicted"/>
<dbReference type="AlphaFoldDB" id="A0A6A6HP19"/>
<dbReference type="GO" id="GO:0005737">
    <property type="term" value="C:cytoplasm"/>
    <property type="evidence" value="ECO:0007669"/>
    <property type="project" value="TreeGrafter"/>
</dbReference>
<dbReference type="PROSITE" id="PS00107">
    <property type="entry name" value="PROTEIN_KINASE_ATP"/>
    <property type="match status" value="1"/>
</dbReference>
<feature type="binding site" evidence="1">
    <location>
        <position position="90"/>
    </location>
    <ligand>
        <name>ATP</name>
        <dbReference type="ChEBI" id="CHEBI:30616"/>
    </ligand>
</feature>
<dbReference type="PROSITE" id="PS50011">
    <property type="entry name" value="PROTEIN_KINASE_DOM"/>
    <property type="match status" value="1"/>
</dbReference>
<dbReference type="InterPro" id="IPR000719">
    <property type="entry name" value="Prot_kinase_dom"/>
</dbReference>